<dbReference type="InterPro" id="IPR029016">
    <property type="entry name" value="GAF-like_dom_sf"/>
</dbReference>
<protein>
    <submittedName>
        <fullName evidence="2">GAF domain-containing protein</fullName>
    </submittedName>
</protein>
<dbReference type="EMBL" id="QJTC01000007">
    <property type="protein sequence ID" value="PYE78395.1"/>
    <property type="molecule type" value="Genomic_DNA"/>
</dbReference>
<sequence>MRRGRPGAIGQNPPMPTTALSTADAFRSFRQAFDAQGLRAALVELVMLSDYRYIGVWRFHDGRAAAAVHVDRHNPFEERAPDVPETATYCTLVRDSGRPFSTADSHADPRLVTHPARDAVRTYCGVPLMDSEGTVLGTLCH</sequence>
<evidence type="ECO:0000313" key="3">
    <source>
        <dbReference type="Proteomes" id="UP000247540"/>
    </source>
</evidence>
<dbReference type="SUPFAM" id="SSF55781">
    <property type="entry name" value="GAF domain-like"/>
    <property type="match status" value="1"/>
</dbReference>
<gene>
    <name evidence="2" type="ORF">DFQ15_10745</name>
</gene>
<accession>A0A318SHT6</accession>
<feature type="domain" description="GAF" evidence="1">
    <location>
        <begin position="38"/>
        <end position="140"/>
    </location>
</feature>
<evidence type="ECO:0000313" key="2">
    <source>
        <dbReference type="EMBL" id="PYE78395.1"/>
    </source>
</evidence>
<proteinExistence type="predicted"/>
<dbReference type="AlphaFoldDB" id="A0A318SHT6"/>
<keyword evidence="3" id="KW-1185">Reference proteome</keyword>
<dbReference type="Pfam" id="PF01590">
    <property type="entry name" value="GAF"/>
    <property type="match status" value="1"/>
</dbReference>
<name>A0A318SHT6_9BURK</name>
<dbReference type="InterPro" id="IPR003018">
    <property type="entry name" value="GAF"/>
</dbReference>
<reference evidence="2 3" key="1">
    <citation type="submission" date="2018-06" db="EMBL/GenBank/DDBJ databases">
        <title>Genomic Encyclopedia of Type Strains, Phase III (KMG-III): the genomes of soil and plant-associated and newly described type strains.</title>
        <authorList>
            <person name="Whitman W."/>
        </authorList>
    </citation>
    <scope>NUCLEOTIDE SEQUENCE [LARGE SCALE GENOMIC DNA]</scope>
    <source>
        <strain evidence="2 3">CECT 7646</strain>
    </source>
</reference>
<dbReference type="Gene3D" id="3.30.450.40">
    <property type="match status" value="1"/>
</dbReference>
<evidence type="ECO:0000259" key="1">
    <source>
        <dbReference type="Pfam" id="PF01590"/>
    </source>
</evidence>
<organism evidence="2 3">
    <name type="scientific">Xylophilus ampelinus</name>
    <dbReference type="NCBI Taxonomy" id="54067"/>
    <lineage>
        <taxon>Bacteria</taxon>
        <taxon>Pseudomonadati</taxon>
        <taxon>Pseudomonadota</taxon>
        <taxon>Betaproteobacteria</taxon>
        <taxon>Burkholderiales</taxon>
        <taxon>Xylophilus</taxon>
    </lineage>
</organism>
<dbReference type="Proteomes" id="UP000247540">
    <property type="component" value="Unassembled WGS sequence"/>
</dbReference>
<comment type="caution">
    <text evidence="2">The sequence shown here is derived from an EMBL/GenBank/DDBJ whole genome shotgun (WGS) entry which is preliminary data.</text>
</comment>